<dbReference type="Gene3D" id="3.30.2010.10">
    <property type="entry name" value="Metalloproteases ('zincins'), catalytic domain"/>
    <property type="match status" value="1"/>
</dbReference>
<organism evidence="9 10">
    <name type="scientific">Ferrigenium kumadai</name>
    <dbReference type="NCBI Taxonomy" id="1682490"/>
    <lineage>
        <taxon>Bacteria</taxon>
        <taxon>Pseudomonadati</taxon>
        <taxon>Pseudomonadota</taxon>
        <taxon>Betaproteobacteria</taxon>
        <taxon>Nitrosomonadales</taxon>
        <taxon>Gallionellaceae</taxon>
        <taxon>Ferrigenium</taxon>
    </lineage>
</organism>
<keyword evidence="1 6" id="KW-0645">Protease</keyword>
<dbReference type="EMBL" id="AP019536">
    <property type="protein sequence ID" value="BBI99918.1"/>
    <property type="molecule type" value="Genomic_DNA"/>
</dbReference>
<dbReference type="AlphaFoldDB" id="A0AAN1VZY3"/>
<feature type="domain" description="Peptidase M48" evidence="8">
    <location>
        <begin position="74"/>
        <end position="254"/>
    </location>
</feature>
<evidence type="ECO:0000256" key="1">
    <source>
        <dbReference type="ARBA" id="ARBA00022670"/>
    </source>
</evidence>
<gene>
    <name evidence="9" type="ORF">FGKAn22_16110</name>
</gene>
<feature type="signal peptide" evidence="7">
    <location>
        <begin position="1"/>
        <end position="20"/>
    </location>
</feature>
<proteinExistence type="inferred from homology"/>
<evidence type="ECO:0000256" key="3">
    <source>
        <dbReference type="ARBA" id="ARBA00022801"/>
    </source>
</evidence>
<dbReference type="GO" id="GO:0046872">
    <property type="term" value="F:metal ion binding"/>
    <property type="evidence" value="ECO:0007669"/>
    <property type="project" value="UniProtKB-KW"/>
</dbReference>
<evidence type="ECO:0000256" key="5">
    <source>
        <dbReference type="ARBA" id="ARBA00023049"/>
    </source>
</evidence>
<dbReference type="CDD" id="cd07333">
    <property type="entry name" value="M48C_bepA_like"/>
    <property type="match status" value="1"/>
</dbReference>
<evidence type="ECO:0000313" key="9">
    <source>
        <dbReference type="EMBL" id="BBI99918.1"/>
    </source>
</evidence>
<evidence type="ECO:0000259" key="8">
    <source>
        <dbReference type="Pfam" id="PF01435"/>
    </source>
</evidence>
<evidence type="ECO:0000256" key="4">
    <source>
        <dbReference type="ARBA" id="ARBA00022833"/>
    </source>
</evidence>
<dbReference type="GO" id="GO:0051603">
    <property type="term" value="P:proteolysis involved in protein catabolic process"/>
    <property type="evidence" value="ECO:0007669"/>
    <property type="project" value="TreeGrafter"/>
</dbReference>
<comment type="cofactor">
    <cofactor evidence="6">
        <name>Zn(2+)</name>
        <dbReference type="ChEBI" id="CHEBI:29105"/>
    </cofactor>
    <text evidence="6">Binds 1 zinc ion per subunit.</text>
</comment>
<dbReference type="RefSeq" id="WP_212785180.1">
    <property type="nucleotide sequence ID" value="NZ_AP019536.1"/>
</dbReference>
<keyword evidence="10" id="KW-1185">Reference proteome</keyword>
<dbReference type="PANTHER" id="PTHR22726">
    <property type="entry name" value="METALLOENDOPEPTIDASE OMA1"/>
    <property type="match status" value="1"/>
</dbReference>
<keyword evidence="4 6" id="KW-0862">Zinc</keyword>
<dbReference type="GO" id="GO:0004222">
    <property type="term" value="F:metalloendopeptidase activity"/>
    <property type="evidence" value="ECO:0007669"/>
    <property type="project" value="InterPro"/>
</dbReference>
<comment type="similarity">
    <text evidence="6">Belongs to the peptidase M48 family.</text>
</comment>
<dbReference type="InterPro" id="IPR001915">
    <property type="entry name" value="Peptidase_M48"/>
</dbReference>
<dbReference type="InterPro" id="IPR051156">
    <property type="entry name" value="Mito/Outer_Membr_Metalloprot"/>
</dbReference>
<dbReference type="KEGG" id="fku:FGKAn22_16110"/>
<dbReference type="Pfam" id="PF01435">
    <property type="entry name" value="Peptidase_M48"/>
    <property type="match status" value="1"/>
</dbReference>
<reference evidence="9 10" key="1">
    <citation type="submission" date="2019-03" db="EMBL/GenBank/DDBJ databases">
        <title>Complete genome sequence of Ferrigenium kumadai strain An22, a microaerophilic iron-oxidizing bacterium isolated from a paddy field soil.</title>
        <authorList>
            <person name="Watanabe T."/>
            <person name="Asakawa S."/>
        </authorList>
    </citation>
    <scope>NUCLEOTIDE SEQUENCE [LARGE SCALE GENOMIC DNA]</scope>
    <source>
        <strain evidence="9 10">An22</strain>
    </source>
</reference>
<evidence type="ECO:0000256" key="2">
    <source>
        <dbReference type="ARBA" id="ARBA00022723"/>
    </source>
</evidence>
<feature type="chain" id="PRO_5042891450" description="Peptidase M48 domain-containing protein" evidence="7">
    <location>
        <begin position="21"/>
        <end position="286"/>
    </location>
</feature>
<evidence type="ECO:0000256" key="6">
    <source>
        <dbReference type="RuleBase" id="RU003983"/>
    </source>
</evidence>
<keyword evidence="7" id="KW-0732">Signal</keyword>
<name>A0AAN1VZY3_9PROT</name>
<keyword evidence="5 6" id="KW-0482">Metalloprotease</keyword>
<dbReference type="GO" id="GO:0016020">
    <property type="term" value="C:membrane"/>
    <property type="evidence" value="ECO:0007669"/>
    <property type="project" value="TreeGrafter"/>
</dbReference>
<keyword evidence="2" id="KW-0479">Metal-binding</keyword>
<protein>
    <recommendedName>
        <fullName evidence="8">Peptidase M48 domain-containing protein</fullName>
    </recommendedName>
</protein>
<evidence type="ECO:0000313" key="10">
    <source>
        <dbReference type="Proteomes" id="UP001319121"/>
    </source>
</evidence>
<dbReference type="Proteomes" id="UP001319121">
    <property type="component" value="Chromosome"/>
</dbReference>
<dbReference type="PANTHER" id="PTHR22726:SF1">
    <property type="entry name" value="METALLOENDOPEPTIDASE OMA1, MITOCHONDRIAL"/>
    <property type="match status" value="1"/>
</dbReference>
<accession>A0AAN1VZY3</accession>
<evidence type="ECO:0000256" key="7">
    <source>
        <dbReference type="SAM" id="SignalP"/>
    </source>
</evidence>
<keyword evidence="3 6" id="KW-0378">Hydrolase</keyword>
<sequence>MNRKLISIVFLCSFASSALAFDLGDIDVGKALDSLKKAQQASADIDESKEIQLGGGIASNLLGAAPLLKNQRVQKYVNDVGMWLALQTERPNLPWRFGVLDDNDVNAFAAPGGYVFVTRGLLAQMRSEAELAGVLAHEMSHILRKHYLEAIKKGARTGLMAEFAGEALKGGGADPAFNKLVSAGTEVYARGLDKEDEFEADRMGVVIATRAGYDPYGLPTVLQTLQGMNVQDSSLALLFKTHPALGERLSLLDRLMYGQFDRYENQPDHARRFMAVMGNTGILFHR</sequence>